<dbReference type="AlphaFoldDB" id="A0A379E5Y4"/>
<dbReference type="Proteomes" id="UP000255469">
    <property type="component" value="Unassembled WGS sequence"/>
</dbReference>
<evidence type="ECO:0000313" key="2">
    <source>
        <dbReference type="Proteomes" id="UP000255469"/>
    </source>
</evidence>
<dbReference type="Pfam" id="PF13366">
    <property type="entry name" value="PDDEXK_3"/>
    <property type="match status" value="1"/>
</dbReference>
<dbReference type="InterPro" id="IPR026350">
    <property type="entry name" value="GxxExxY"/>
</dbReference>
<gene>
    <name evidence="1" type="ORF">NCTC13067_01521</name>
</gene>
<dbReference type="RefSeq" id="WP_025067104.1">
    <property type="nucleotide sequence ID" value="NZ_CAUPJL010000003.1"/>
</dbReference>
<proteinExistence type="predicted"/>
<evidence type="ECO:0000313" key="1">
    <source>
        <dbReference type="EMBL" id="SUB87840.1"/>
    </source>
</evidence>
<dbReference type="NCBIfam" id="TIGR04256">
    <property type="entry name" value="GxxExxY"/>
    <property type="match status" value="1"/>
</dbReference>
<protein>
    <submittedName>
        <fullName evidence="1">GxxExxY protein</fullName>
    </submittedName>
</protein>
<dbReference type="EMBL" id="UGTM01000001">
    <property type="protein sequence ID" value="SUB87840.1"/>
    <property type="molecule type" value="Genomic_DNA"/>
</dbReference>
<reference evidence="1 2" key="1">
    <citation type="submission" date="2018-06" db="EMBL/GenBank/DDBJ databases">
        <authorList>
            <consortium name="Pathogen Informatics"/>
            <person name="Doyle S."/>
        </authorList>
    </citation>
    <scope>NUCLEOTIDE SEQUENCE [LARGE SCALE GENOMIC DNA]</scope>
    <source>
        <strain evidence="1 2">NCTC13067</strain>
    </source>
</reference>
<sequence length="127" mass="14729">MEEISDDYTYRLLACAYTVHSLLGPGLLESVYEKALTYELTQNGFKVERQVPVAVLYKGIELGESYRLDLLIDEKVIIEIKSVVELLPVHFKQLLTYLKLRELRYGYLINFDVNMLKDGIHRVLNGF</sequence>
<organism evidence="1 2">
    <name type="scientific">Prevotella denticola</name>
    <dbReference type="NCBI Taxonomy" id="28129"/>
    <lineage>
        <taxon>Bacteria</taxon>
        <taxon>Pseudomonadati</taxon>
        <taxon>Bacteroidota</taxon>
        <taxon>Bacteroidia</taxon>
        <taxon>Bacteroidales</taxon>
        <taxon>Prevotellaceae</taxon>
        <taxon>Prevotella</taxon>
    </lineage>
</organism>
<name>A0A379E5Y4_9BACT</name>
<accession>A0A379E5Y4</accession>